<gene>
    <name evidence="2" type="ORF">ABDJ38_02585</name>
</gene>
<dbReference type="EMBL" id="JBDLBR010000001">
    <property type="protein sequence ID" value="MEN7536058.1"/>
    <property type="molecule type" value="Genomic_DNA"/>
</dbReference>
<keyword evidence="1" id="KW-0812">Transmembrane</keyword>
<accession>A0ABV0CT49</accession>
<evidence type="ECO:0000313" key="3">
    <source>
        <dbReference type="Proteomes" id="UP001484535"/>
    </source>
</evidence>
<protein>
    <submittedName>
        <fullName evidence="2">Uncharacterized protein</fullName>
    </submittedName>
</protein>
<proteinExistence type="predicted"/>
<organism evidence="2 3">
    <name type="scientific">Aurantiacibacter flavus</name>
    <dbReference type="NCBI Taxonomy" id="3145232"/>
    <lineage>
        <taxon>Bacteria</taxon>
        <taxon>Pseudomonadati</taxon>
        <taxon>Pseudomonadota</taxon>
        <taxon>Alphaproteobacteria</taxon>
        <taxon>Sphingomonadales</taxon>
        <taxon>Erythrobacteraceae</taxon>
        <taxon>Aurantiacibacter</taxon>
    </lineage>
</organism>
<keyword evidence="1" id="KW-0472">Membrane</keyword>
<evidence type="ECO:0000313" key="2">
    <source>
        <dbReference type="EMBL" id="MEN7536058.1"/>
    </source>
</evidence>
<comment type="caution">
    <text evidence="2">The sequence shown here is derived from an EMBL/GenBank/DDBJ whole genome shotgun (WGS) entry which is preliminary data.</text>
</comment>
<dbReference type="Proteomes" id="UP001484535">
    <property type="component" value="Unassembled WGS sequence"/>
</dbReference>
<reference evidence="2 3" key="1">
    <citation type="submission" date="2024-05" db="EMBL/GenBank/DDBJ databases">
        <authorList>
            <person name="Park S."/>
        </authorList>
    </citation>
    <scope>NUCLEOTIDE SEQUENCE [LARGE SCALE GENOMIC DNA]</scope>
    <source>
        <strain evidence="2 3">DGU5</strain>
    </source>
</reference>
<keyword evidence="3" id="KW-1185">Reference proteome</keyword>
<feature type="transmembrane region" description="Helical" evidence="1">
    <location>
        <begin position="55"/>
        <end position="77"/>
    </location>
</feature>
<feature type="transmembrane region" description="Helical" evidence="1">
    <location>
        <begin position="20"/>
        <end position="43"/>
    </location>
</feature>
<sequence>MTAVYDWIFQLWPDALVVLVARWHMAVGGLIFFVSLLFAAIDFRSAKNAQRKKKGSLVIASLAFAGAIGMLNGYLIYRWKAG</sequence>
<evidence type="ECO:0000256" key="1">
    <source>
        <dbReference type="SAM" id="Phobius"/>
    </source>
</evidence>
<name>A0ABV0CT49_9SPHN</name>
<keyword evidence="1" id="KW-1133">Transmembrane helix</keyword>
<dbReference type="RefSeq" id="WP_346783513.1">
    <property type="nucleotide sequence ID" value="NZ_JBDLBR010000001.1"/>
</dbReference>